<gene>
    <name evidence="1" type="ordered locus">Tcur_0742</name>
</gene>
<name>D1A5H5_THECD</name>
<dbReference type="Proteomes" id="UP000001918">
    <property type="component" value="Chromosome"/>
</dbReference>
<reference evidence="1 2" key="1">
    <citation type="journal article" date="2011" name="Stand. Genomic Sci.">
        <title>Complete genome sequence of Thermomonospora curvata type strain (B9).</title>
        <authorList>
            <person name="Chertkov O."/>
            <person name="Sikorski J."/>
            <person name="Nolan M."/>
            <person name="Lapidus A."/>
            <person name="Lucas S."/>
            <person name="Del Rio T.G."/>
            <person name="Tice H."/>
            <person name="Cheng J.F."/>
            <person name="Goodwin L."/>
            <person name="Pitluck S."/>
            <person name="Liolios K."/>
            <person name="Ivanova N."/>
            <person name="Mavromatis K."/>
            <person name="Mikhailova N."/>
            <person name="Ovchinnikova G."/>
            <person name="Pati A."/>
            <person name="Chen A."/>
            <person name="Palaniappan K."/>
            <person name="Djao O.D."/>
            <person name="Land M."/>
            <person name="Hauser L."/>
            <person name="Chang Y.J."/>
            <person name="Jeffries C.D."/>
            <person name="Brettin T."/>
            <person name="Han C."/>
            <person name="Detter J.C."/>
            <person name="Rohde M."/>
            <person name="Goker M."/>
            <person name="Woyke T."/>
            <person name="Bristow J."/>
            <person name="Eisen J.A."/>
            <person name="Markowitz V."/>
            <person name="Hugenholtz P."/>
            <person name="Klenk H.P."/>
            <person name="Kyrpides N.C."/>
        </authorList>
    </citation>
    <scope>NUCLEOTIDE SEQUENCE [LARGE SCALE GENOMIC DNA]</scope>
    <source>
        <strain evidence="2">ATCC 19995 / DSM 43183 / JCM 3096 / KCTC 9072 / NBRC 15933 / NCIMB 10081 / Henssen B9</strain>
    </source>
</reference>
<dbReference type="InterPro" id="IPR045592">
    <property type="entry name" value="DUF6461"/>
</dbReference>
<protein>
    <submittedName>
        <fullName evidence="1">Uncharacterized protein</fullName>
    </submittedName>
</protein>
<keyword evidence="2" id="KW-1185">Reference proteome</keyword>
<evidence type="ECO:0000313" key="2">
    <source>
        <dbReference type="Proteomes" id="UP000001918"/>
    </source>
</evidence>
<dbReference type="KEGG" id="tcu:Tcur_0742"/>
<dbReference type="Pfam" id="PF20062">
    <property type="entry name" value="DUF6461"/>
    <property type="match status" value="1"/>
</dbReference>
<dbReference type="HOGENOM" id="CLU_083331_1_0_11"/>
<evidence type="ECO:0000313" key="1">
    <source>
        <dbReference type="EMBL" id="ACY96335.1"/>
    </source>
</evidence>
<organism evidence="1 2">
    <name type="scientific">Thermomonospora curvata (strain ATCC 19995 / DSM 43183 / JCM 3096 / KCTC 9072 / NBRC 15933 / NCIMB 10081 / Henssen B9)</name>
    <dbReference type="NCBI Taxonomy" id="471852"/>
    <lineage>
        <taxon>Bacteria</taxon>
        <taxon>Bacillati</taxon>
        <taxon>Actinomycetota</taxon>
        <taxon>Actinomycetes</taxon>
        <taxon>Streptosporangiales</taxon>
        <taxon>Thermomonosporaceae</taxon>
        <taxon>Thermomonospora</taxon>
    </lineage>
</organism>
<proteinExistence type="predicted"/>
<sequence length="224" mass="25157">MWGMNDHMGTTATDYLWFDEQFRGDLAEAYCFTVALRLTPEEYLRRLSAEITERRRGVTGLYDLALNLEGDIDDNTDGKFSSTRLLVAATYCEGADGSAVLAVEPNGYLGVREDVMSSVSKGTRTVSWYRNIEWLSDFLWMEDGQKQLGFDPYRPYERWGTTPDALVAQMEEVGFDLNSQGKDDEERGPYNAAAFALAERLTGVRVTPELLNESTFLCGIAPIP</sequence>
<dbReference type="EMBL" id="CP001738">
    <property type="protein sequence ID" value="ACY96335.1"/>
    <property type="molecule type" value="Genomic_DNA"/>
</dbReference>
<dbReference type="STRING" id="471852.Tcur_0742"/>
<accession>D1A5H5</accession>
<dbReference type="AlphaFoldDB" id="D1A5H5"/>
<dbReference type="eggNOG" id="ENOG50340CM">
    <property type="taxonomic scope" value="Bacteria"/>
</dbReference>